<evidence type="ECO:0000313" key="1">
    <source>
        <dbReference type="EMBL" id="KXO08919.1"/>
    </source>
</evidence>
<gene>
    <name evidence="1" type="ORF">J122_2399</name>
</gene>
<name>A0A137S918_9GAMM</name>
<protein>
    <submittedName>
        <fullName evidence="1">Putative secretion system X protein GspG-like 2</fullName>
    </submittedName>
</protein>
<accession>A0A137S918</accession>
<dbReference type="SUPFAM" id="SSF54523">
    <property type="entry name" value="Pili subunits"/>
    <property type="match status" value="1"/>
</dbReference>
<reference evidence="2" key="1">
    <citation type="submission" date="2015-12" db="EMBL/GenBank/DDBJ databases">
        <authorList>
            <person name="Lima A."/>
            <person name="Farahani Zayas N."/>
            <person name="Castro Da Silva M.A."/>
            <person name="Cabral A."/>
            <person name="Pessatti M.L."/>
        </authorList>
    </citation>
    <scope>NUCLEOTIDE SEQUENCE [LARGE SCALE GENOMIC DNA]</scope>
    <source>
        <strain evidence="2">LAMA 842</strain>
    </source>
</reference>
<comment type="caution">
    <text evidence="1">The sequence shown here is derived from an EMBL/GenBank/DDBJ whole genome shotgun (WGS) entry which is preliminary data.</text>
</comment>
<dbReference type="EMBL" id="LOCO01000012">
    <property type="protein sequence ID" value="KXO08919.1"/>
    <property type="molecule type" value="Genomic_DNA"/>
</dbReference>
<dbReference type="PATRIC" id="fig|1306954.6.peg.685"/>
<dbReference type="AlphaFoldDB" id="A0A137S918"/>
<dbReference type="Proteomes" id="UP000070282">
    <property type="component" value="Unassembled WGS sequence"/>
</dbReference>
<organism evidence="1 2">
    <name type="scientific">Marinobacter excellens LAMA 842</name>
    <dbReference type="NCBI Taxonomy" id="1306954"/>
    <lineage>
        <taxon>Bacteria</taxon>
        <taxon>Pseudomonadati</taxon>
        <taxon>Pseudomonadota</taxon>
        <taxon>Gammaproteobacteria</taxon>
        <taxon>Pseudomonadales</taxon>
        <taxon>Marinobacteraceae</taxon>
        <taxon>Marinobacter</taxon>
    </lineage>
</organism>
<dbReference type="Gene3D" id="3.30.700.10">
    <property type="entry name" value="Glycoprotein, Type 4 Pilin"/>
    <property type="match status" value="1"/>
</dbReference>
<proteinExistence type="predicted"/>
<keyword evidence="2" id="KW-1185">Reference proteome</keyword>
<dbReference type="InterPro" id="IPR045584">
    <property type="entry name" value="Pilin-like"/>
</dbReference>
<sequence length="105" mass="11841">MIALMASLAAPVVYKSVVRAKESALKETLQISRLALDDFYTDKGRYPSTLSELVEEKYLRSEPYDPVIESSTQWVLERSYERQGIIDISSASNEAALDGSLYSEW</sequence>
<evidence type="ECO:0000313" key="2">
    <source>
        <dbReference type="Proteomes" id="UP000070282"/>
    </source>
</evidence>